<dbReference type="Proteomes" id="UP000254209">
    <property type="component" value="Unassembled WGS sequence"/>
</dbReference>
<reference evidence="1 2" key="1">
    <citation type="submission" date="2018-06" db="EMBL/GenBank/DDBJ databases">
        <authorList>
            <consortium name="Pathogen Informatics"/>
            <person name="Doyle S."/>
        </authorList>
    </citation>
    <scope>NUCLEOTIDE SEQUENCE [LARGE SCALE GENOMIC DNA]</scope>
    <source>
        <strain evidence="1 2">NCTC10283</strain>
    </source>
</reference>
<accession>A0A376BWE3</accession>
<name>A0A376BWE3_9NEIS</name>
<sequence>MHIQRNSLKIRKYIESNQYFQLQENQLSKTYIYKIGRINCAPKDILERIWELEALEKDGFVYLGEKNWLQDCLKERSFINLEDKNSQQDCLAIHYEYPAFCYPTYDKWIIDYLAKYLNIQFVKTENNDIIDYYYITNRDIVSYKGTLNLTPELFLNFSQLNNQSYQFTDELDLYLLGNHQGVFPNSICKLFEVLHNLEYYITMLPELFGVGVDDDPLSIDSLVFDNLMSSEEFMINTFSVYGADLDYFFVGNKFRGC</sequence>
<evidence type="ECO:0000313" key="1">
    <source>
        <dbReference type="EMBL" id="SSY81108.1"/>
    </source>
</evidence>
<protein>
    <submittedName>
        <fullName evidence="1">Uncharacterized protein</fullName>
    </submittedName>
</protein>
<dbReference type="STRING" id="1120980.GCA_000745955_00899"/>
<evidence type="ECO:0000313" key="2">
    <source>
        <dbReference type="Proteomes" id="UP000254209"/>
    </source>
</evidence>
<dbReference type="EMBL" id="UFSO01000003">
    <property type="protein sequence ID" value="SSY81108.1"/>
    <property type="molecule type" value="Genomic_DNA"/>
</dbReference>
<gene>
    <name evidence="1" type="ORF">NCTC10283_02673</name>
</gene>
<dbReference type="RefSeq" id="WP_034292042.1">
    <property type="nucleotide sequence ID" value="NZ_CP091519.2"/>
</dbReference>
<proteinExistence type="predicted"/>
<dbReference type="AlphaFoldDB" id="A0A376BWE3"/>
<organism evidence="1 2">
    <name type="scientific">Alysiella crassa</name>
    <dbReference type="NCBI Taxonomy" id="153491"/>
    <lineage>
        <taxon>Bacteria</taxon>
        <taxon>Pseudomonadati</taxon>
        <taxon>Pseudomonadota</taxon>
        <taxon>Betaproteobacteria</taxon>
        <taxon>Neisseriales</taxon>
        <taxon>Neisseriaceae</taxon>
        <taxon>Alysiella</taxon>
    </lineage>
</organism>
<keyword evidence="2" id="KW-1185">Reference proteome</keyword>
<dbReference type="OrthoDB" id="289218at2"/>